<dbReference type="SUPFAM" id="SSF52266">
    <property type="entry name" value="SGNH hydrolase"/>
    <property type="match status" value="1"/>
</dbReference>
<dbReference type="Gene3D" id="3.40.50.1110">
    <property type="entry name" value="SGNH hydrolase"/>
    <property type="match status" value="1"/>
</dbReference>
<comment type="caution">
    <text evidence="1">The sequence shown here is derived from an EMBL/GenBank/DDBJ whole genome shotgun (WGS) entry which is preliminary data.</text>
</comment>
<accession>A0AAV9HJY8</accession>
<protein>
    <submittedName>
        <fullName evidence="1">Platelet-activating factor acetylhydrolase IB subunit gamma</fullName>
    </submittedName>
</protein>
<dbReference type="EMBL" id="MU865030">
    <property type="protein sequence ID" value="KAK4459697.1"/>
    <property type="molecule type" value="Genomic_DNA"/>
</dbReference>
<evidence type="ECO:0000313" key="2">
    <source>
        <dbReference type="Proteomes" id="UP001321749"/>
    </source>
</evidence>
<organism evidence="1 2">
    <name type="scientific">Cladorrhinum samala</name>
    <dbReference type="NCBI Taxonomy" id="585594"/>
    <lineage>
        <taxon>Eukaryota</taxon>
        <taxon>Fungi</taxon>
        <taxon>Dikarya</taxon>
        <taxon>Ascomycota</taxon>
        <taxon>Pezizomycotina</taxon>
        <taxon>Sordariomycetes</taxon>
        <taxon>Sordariomycetidae</taxon>
        <taxon>Sordariales</taxon>
        <taxon>Podosporaceae</taxon>
        <taxon>Cladorrhinum</taxon>
    </lineage>
</organism>
<keyword evidence="2" id="KW-1185">Reference proteome</keyword>
<sequence>MAQTIRPELAALLAPISKFKARSFETSLTSHIPLLQSCTPQAAASPSVVLLGDSMLERFITTGESPNLVSPWPSPTLLPGLPEGLGDESRLANVFNAGVGGDKIQNMAYRLLGDPENKLPSLAACIEQLKSVKVWVVHAGTNNLTPKRGLSDQDADALEVLLMAVKDVSDEMVDAANSKLERVVGKLNDLEEGKGRLSFFPAAQGLNKDEHLVDHVHLTLEGYRIWVRELFPEVLRTLKEVEDLEATTEGK</sequence>
<dbReference type="AlphaFoldDB" id="A0AAV9HJY8"/>
<evidence type="ECO:0000313" key="1">
    <source>
        <dbReference type="EMBL" id="KAK4459697.1"/>
    </source>
</evidence>
<dbReference type="Proteomes" id="UP001321749">
    <property type="component" value="Unassembled WGS sequence"/>
</dbReference>
<dbReference type="CDD" id="cd00229">
    <property type="entry name" value="SGNH_hydrolase"/>
    <property type="match status" value="1"/>
</dbReference>
<gene>
    <name evidence="1" type="ORF">QBC42DRAFT_182846</name>
</gene>
<reference evidence="1" key="1">
    <citation type="journal article" date="2023" name="Mol. Phylogenet. Evol.">
        <title>Genome-scale phylogeny and comparative genomics of the fungal order Sordariales.</title>
        <authorList>
            <person name="Hensen N."/>
            <person name="Bonometti L."/>
            <person name="Westerberg I."/>
            <person name="Brannstrom I.O."/>
            <person name="Guillou S."/>
            <person name="Cros-Aarteil S."/>
            <person name="Calhoun S."/>
            <person name="Haridas S."/>
            <person name="Kuo A."/>
            <person name="Mondo S."/>
            <person name="Pangilinan J."/>
            <person name="Riley R."/>
            <person name="LaButti K."/>
            <person name="Andreopoulos B."/>
            <person name="Lipzen A."/>
            <person name="Chen C."/>
            <person name="Yan M."/>
            <person name="Daum C."/>
            <person name="Ng V."/>
            <person name="Clum A."/>
            <person name="Steindorff A."/>
            <person name="Ohm R.A."/>
            <person name="Martin F."/>
            <person name="Silar P."/>
            <person name="Natvig D.O."/>
            <person name="Lalanne C."/>
            <person name="Gautier V."/>
            <person name="Ament-Velasquez S.L."/>
            <person name="Kruys A."/>
            <person name="Hutchinson M.I."/>
            <person name="Powell A.J."/>
            <person name="Barry K."/>
            <person name="Miller A.N."/>
            <person name="Grigoriev I.V."/>
            <person name="Debuchy R."/>
            <person name="Gladieux P."/>
            <person name="Hiltunen Thoren M."/>
            <person name="Johannesson H."/>
        </authorList>
    </citation>
    <scope>NUCLEOTIDE SEQUENCE</scope>
    <source>
        <strain evidence="1">PSN324</strain>
    </source>
</reference>
<name>A0AAV9HJY8_9PEZI</name>
<dbReference type="InterPro" id="IPR036514">
    <property type="entry name" value="SGNH_hydro_sf"/>
</dbReference>
<proteinExistence type="predicted"/>
<reference evidence="1" key="2">
    <citation type="submission" date="2023-06" db="EMBL/GenBank/DDBJ databases">
        <authorList>
            <consortium name="Lawrence Berkeley National Laboratory"/>
            <person name="Mondo S.J."/>
            <person name="Hensen N."/>
            <person name="Bonometti L."/>
            <person name="Westerberg I."/>
            <person name="Brannstrom I.O."/>
            <person name="Guillou S."/>
            <person name="Cros-Aarteil S."/>
            <person name="Calhoun S."/>
            <person name="Haridas S."/>
            <person name="Kuo A."/>
            <person name="Pangilinan J."/>
            <person name="Riley R."/>
            <person name="Labutti K."/>
            <person name="Andreopoulos B."/>
            <person name="Lipzen A."/>
            <person name="Chen C."/>
            <person name="Yanf M."/>
            <person name="Daum C."/>
            <person name="Ng V."/>
            <person name="Clum A."/>
            <person name="Steindorff A."/>
            <person name="Ohm R."/>
            <person name="Martin F."/>
            <person name="Silar P."/>
            <person name="Natvig D."/>
            <person name="Lalanne C."/>
            <person name="Gautier V."/>
            <person name="Ament-Velasquez S.L."/>
            <person name="Kruys A."/>
            <person name="Hutchinson M.I."/>
            <person name="Powell A.J."/>
            <person name="Barry K."/>
            <person name="Miller A.N."/>
            <person name="Grigoriev I.V."/>
            <person name="Debuchy R."/>
            <person name="Gladieux P."/>
            <person name="Thoren M.H."/>
            <person name="Johannesson H."/>
        </authorList>
    </citation>
    <scope>NUCLEOTIDE SEQUENCE</scope>
    <source>
        <strain evidence="1">PSN324</strain>
    </source>
</reference>